<dbReference type="EMBL" id="JAWXYG010000011">
    <property type="protein sequence ID" value="KAK4258779.1"/>
    <property type="molecule type" value="Genomic_DNA"/>
</dbReference>
<evidence type="ECO:0000313" key="4">
    <source>
        <dbReference type="Proteomes" id="UP001293593"/>
    </source>
</evidence>
<dbReference type="InterPro" id="IPR023780">
    <property type="entry name" value="Chromo_domain"/>
</dbReference>
<reference evidence="3" key="1">
    <citation type="submission" date="2023-10" db="EMBL/GenBank/DDBJ databases">
        <title>Chromosome-level genome of the transformable northern wattle, Acacia crassicarpa.</title>
        <authorList>
            <person name="Massaro I."/>
            <person name="Sinha N.R."/>
            <person name="Poethig S."/>
            <person name="Leichty A.R."/>
        </authorList>
    </citation>
    <scope>NUCLEOTIDE SEQUENCE</scope>
    <source>
        <strain evidence="3">Acra3RX</strain>
        <tissue evidence="3">Leaf</tissue>
    </source>
</reference>
<proteinExistence type="predicted"/>
<evidence type="ECO:0000313" key="3">
    <source>
        <dbReference type="EMBL" id="KAK4263867.1"/>
    </source>
</evidence>
<dbReference type="AlphaFoldDB" id="A0AAE1J7R6"/>
<dbReference type="InterPro" id="IPR016197">
    <property type="entry name" value="Chromo-like_dom_sf"/>
</dbReference>
<dbReference type="Proteomes" id="UP001293593">
    <property type="component" value="Unassembled WGS sequence"/>
</dbReference>
<dbReference type="PROSITE" id="PS50013">
    <property type="entry name" value="CHROMO_2"/>
    <property type="match status" value="1"/>
</dbReference>
<name>A0AAE1J7R6_9FABA</name>
<dbReference type="EMBL" id="JAWXYG010000009">
    <property type="protein sequence ID" value="KAK4263867.1"/>
    <property type="molecule type" value="Genomic_DNA"/>
</dbReference>
<comment type="caution">
    <text evidence="3">The sequence shown here is derived from an EMBL/GenBank/DDBJ whole genome shotgun (WGS) entry which is preliminary data.</text>
</comment>
<dbReference type="SUPFAM" id="SSF54160">
    <property type="entry name" value="Chromo domain-like"/>
    <property type="match status" value="1"/>
</dbReference>
<keyword evidence="4" id="KW-1185">Reference proteome</keyword>
<dbReference type="InterPro" id="IPR056924">
    <property type="entry name" value="SH3_Tf2-1"/>
</dbReference>
<sequence length="166" mass="19528">MIRQRLLTAQSRQKSYADKRQRPLEFEVGDHVFLKVSPVTGIGRSIKAKKLTPRFIGPYEILERIGPVAYRIALPPHLSQVHDVFHVSQLKKYHPDPSHVIEPEEIELRENLTYIAEPERILDVRDKQLRKKTIRHVKVLWKGMTLGDATWETEERMRRDFPNLFA</sequence>
<dbReference type="InterPro" id="IPR000953">
    <property type="entry name" value="Chromo/chromo_shadow_dom"/>
</dbReference>
<evidence type="ECO:0000259" key="1">
    <source>
        <dbReference type="PROSITE" id="PS50013"/>
    </source>
</evidence>
<accession>A0AAE1J7R6</accession>
<dbReference type="Gene3D" id="2.40.50.40">
    <property type="match status" value="1"/>
</dbReference>
<dbReference type="PANTHER" id="PTHR46148">
    <property type="entry name" value="CHROMO DOMAIN-CONTAINING PROTEIN"/>
    <property type="match status" value="1"/>
</dbReference>
<evidence type="ECO:0000313" key="2">
    <source>
        <dbReference type="EMBL" id="KAK4258779.1"/>
    </source>
</evidence>
<dbReference type="PANTHER" id="PTHR46148:SF60">
    <property type="entry name" value="CHROMO DOMAIN-CONTAINING PROTEIN"/>
    <property type="match status" value="1"/>
</dbReference>
<protein>
    <recommendedName>
        <fullName evidence="1">Chromo domain-containing protein</fullName>
    </recommendedName>
</protein>
<gene>
    <name evidence="2" type="ORF">QN277_005189</name>
    <name evidence="3" type="ORF">QN277_029225</name>
</gene>
<feature type="domain" description="Chromo" evidence="1">
    <location>
        <begin position="116"/>
        <end position="166"/>
    </location>
</feature>
<organism evidence="3 4">
    <name type="scientific">Acacia crassicarpa</name>
    <name type="common">northern wattle</name>
    <dbReference type="NCBI Taxonomy" id="499986"/>
    <lineage>
        <taxon>Eukaryota</taxon>
        <taxon>Viridiplantae</taxon>
        <taxon>Streptophyta</taxon>
        <taxon>Embryophyta</taxon>
        <taxon>Tracheophyta</taxon>
        <taxon>Spermatophyta</taxon>
        <taxon>Magnoliopsida</taxon>
        <taxon>eudicotyledons</taxon>
        <taxon>Gunneridae</taxon>
        <taxon>Pentapetalae</taxon>
        <taxon>rosids</taxon>
        <taxon>fabids</taxon>
        <taxon>Fabales</taxon>
        <taxon>Fabaceae</taxon>
        <taxon>Caesalpinioideae</taxon>
        <taxon>mimosoid clade</taxon>
        <taxon>Acacieae</taxon>
        <taxon>Acacia</taxon>
    </lineage>
</organism>
<dbReference type="Pfam" id="PF24626">
    <property type="entry name" value="SH3_Tf2-1"/>
    <property type="match status" value="1"/>
</dbReference>
<dbReference type="Pfam" id="PF00385">
    <property type="entry name" value="Chromo"/>
    <property type="match status" value="1"/>
</dbReference>